<dbReference type="SUPFAM" id="SSF50494">
    <property type="entry name" value="Trypsin-like serine proteases"/>
    <property type="match status" value="1"/>
</dbReference>
<dbReference type="EC" id="3.4.21.-" evidence="6"/>
<keyword evidence="9" id="KW-1185">Reference proteome</keyword>
<keyword evidence="5 6" id="KW-0720">Serine protease</keyword>
<dbReference type="Gene3D" id="2.40.10.10">
    <property type="entry name" value="Trypsin-like serine proteases"/>
    <property type="match status" value="2"/>
</dbReference>
<evidence type="ECO:0000313" key="8">
    <source>
        <dbReference type="EMBL" id="OEG19332.1"/>
    </source>
</evidence>
<dbReference type="InterPro" id="IPR009003">
    <property type="entry name" value="Peptidase_S1_PA"/>
</dbReference>
<dbReference type="PRINTS" id="PR00839">
    <property type="entry name" value="V8PROTEASE"/>
</dbReference>
<feature type="chain" id="PRO_5039757492" description="Serine protease" evidence="6">
    <location>
        <begin position="25"/>
        <end position="444"/>
    </location>
</feature>
<gene>
    <name evidence="8" type="ORF">BCR23_01175</name>
</gene>
<evidence type="ECO:0000256" key="5">
    <source>
        <dbReference type="ARBA" id="ARBA00022825"/>
    </source>
</evidence>
<dbReference type="EMBL" id="MIKB01000001">
    <property type="protein sequence ID" value="OEG19332.1"/>
    <property type="molecule type" value="Genomic_DNA"/>
</dbReference>
<reference evidence="9" key="1">
    <citation type="submission" date="2016-09" db="EMBL/GenBank/DDBJ databases">
        <authorList>
            <person name="Gulvik C.A."/>
        </authorList>
    </citation>
    <scope>NUCLEOTIDE SEQUENCE [LARGE SCALE GENOMIC DNA]</scope>
    <source>
        <strain evidence="9">LMG 26306</strain>
    </source>
</reference>
<evidence type="ECO:0000259" key="7">
    <source>
        <dbReference type="Pfam" id="PF00089"/>
    </source>
</evidence>
<dbReference type="InterPro" id="IPR001254">
    <property type="entry name" value="Trypsin_dom"/>
</dbReference>
<feature type="signal peptide" evidence="6">
    <location>
        <begin position="1"/>
        <end position="24"/>
    </location>
</feature>
<dbReference type="Pfam" id="PF00089">
    <property type="entry name" value="Trypsin"/>
    <property type="match status" value="1"/>
</dbReference>
<keyword evidence="4 6" id="KW-0378">Hydrolase</keyword>
<evidence type="ECO:0000256" key="6">
    <source>
        <dbReference type="RuleBase" id="RU004296"/>
    </source>
</evidence>
<dbReference type="SMART" id="SM00728">
    <property type="entry name" value="ChW"/>
    <property type="match status" value="3"/>
</dbReference>
<dbReference type="STRING" id="903983.BCR23_01175"/>
<dbReference type="Pfam" id="PF07538">
    <property type="entry name" value="ChW"/>
    <property type="match status" value="3"/>
</dbReference>
<dbReference type="OrthoDB" id="191045at2"/>
<dbReference type="GO" id="GO:0006508">
    <property type="term" value="P:proteolysis"/>
    <property type="evidence" value="ECO:0007669"/>
    <property type="project" value="UniProtKB-KW"/>
</dbReference>
<sequence>MKKWGTIVGFMCLGLGLFATQVYAESDLDTIYNDGIVEEFFQQESIPSELETLAFEGGVVSEEGFIPEIPKDALFVSDKESGVSSMDPRSIIGSDNRKIVSNTTLDPYKKVAFLVITYPNGKSYIGTGNLVSSDTVLTAGHCIYSKENGGFAKSVTVYPGYNGNYAPYGVAYSKKLMSVRGWTENGNSQHDIGAIKLDRNIGNSVGWFGLTTVMNSPITLSGYHGDLNKKMGTETENILRTTANNVYYKLDSTGGSSGSGVYNNNKQILSVHAYGAGSENFGTRINEEKFYVVRSWITSLPLVPPSTQGVNYNSHLMDLGWIGNVANGSVSGTVGQKRRMEAIKISINNLGHIGGSIQYRSHVQDKGWMNWVSNGAVSGTTGQKKRMEAIQIKLTGEIAKVYNVEYRAHVSNKGWLPWVQNGQTAGTTGEARQMEAIQIRLVKK</sequence>
<comment type="similarity">
    <text evidence="1 6">Belongs to the peptidase S1B family.</text>
</comment>
<dbReference type="InterPro" id="IPR043504">
    <property type="entry name" value="Peptidase_S1_PA_chymotrypsin"/>
</dbReference>
<dbReference type="RefSeq" id="WP_069633673.1">
    <property type="nucleotide sequence ID" value="NZ_JXKZ01000001.1"/>
</dbReference>
<organism evidence="8 9">
    <name type="scientific">Enterococcus quebecensis</name>
    <dbReference type="NCBI Taxonomy" id="903983"/>
    <lineage>
        <taxon>Bacteria</taxon>
        <taxon>Bacillati</taxon>
        <taxon>Bacillota</taxon>
        <taxon>Bacilli</taxon>
        <taxon>Lactobacillales</taxon>
        <taxon>Enterococcaceae</taxon>
        <taxon>Enterococcus</taxon>
    </lineage>
</organism>
<accession>A0A1E5H370</accession>
<dbReference type="InterPro" id="IPR050966">
    <property type="entry name" value="Glutamyl_endopeptidase"/>
</dbReference>
<dbReference type="PANTHER" id="PTHR15462">
    <property type="entry name" value="SERINE PROTEASE"/>
    <property type="match status" value="1"/>
</dbReference>
<protein>
    <recommendedName>
        <fullName evidence="6">Serine protease</fullName>
        <ecNumber evidence="6">3.4.21.-</ecNumber>
    </recommendedName>
</protein>
<feature type="domain" description="Peptidase S1" evidence="7">
    <location>
        <begin position="120"/>
        <end position="244"/>
    </location>
</feature>
<dbReference type="GO" id="GO:0004252">
    <property type="term" value="F:serine-type endopeptidase activity"/>
    <property type="evidence" value="ECO:0007669"/>
    <property type="project" value="InterPro"/>
</dbReference>
<evidence type="ECO:0000256" key="1">
    <source>
        <dbReference type="ARBA" id="ARBA00008764"/>
    </source>
</evidence>
<dbReference type="PANTHER" id="PTHR15462:SF8">
    <property type="entry name" value="SERINE PROTEASE"/>
    <property type="match status" value="1"/>
</dbReference>
<comment type="caution">
    <text evidence="8">The sequence shown here is derived from an EMBL/GenBank/DDBJ whole genome shotgun (WGS) entry which is preliminary data.</text>
</comment>
<keyword evidence="3 6" id="KW-0732">Signal</keyword>
<evidence type="ECO:0000256" key="2">
    <source>
        <dbReference type="ARBA" id="ARBA00022670"/>
    </source>
</evidence>
<dbReference type="InterPro" id="IPR018114">
    <property type="entry name" value="TRYPSIN_HIS"/>
</dbReference>
<evidence type="ECO:0000256" key="3">
    <source>
        <dbReference type="ARBA" id="ARBA00022729"/>
    </source>
</evidence>
<evidence type="ECO:0000313" key="9">
    <source>
        <dbReference type="Proteomes" id="UP000094764"/>
    </source>
</evidence>
<evidence type="ECO:0000256" key="4">
    <source>
        <dbReference type="ARBA" id="ARBA00022801"/>
    </source>
</evidence>
<dbReference type="PROSITE" id="PS00134">
    <property type="entry name" value="TRYPSIN_HIS"/>
    <property type="match status" value="1"/>
</dbReference>
<dbReference type="InterPro" id="IPR008256">
    <property type="entry name" value="Peptidase_S1B"/>
</dbReference>
<dbReference type="Proteomes" id="UP000094764">
    <property type="component" value="Unassembled WGS sequence"/>
</dbReference>
<proteinExistence type="inferred from homology"/>
<name>A0A1E5H370_9ENTE</name>
<dbReference type="InterPro" id="IPR006637">
    <property type="entry name" value="ChW"/>
</dbReference>
<dbReference type="AlphaFoldDB" id="A0A1E5H370"/>
<keyword evidence="2 6" id="KW-0645">Protease</keyword>